<protein>
    <submittedName>
        <fullName evidence="2">PKHD1L1 protein</fullName>
    </submittedName>
</protein>
<name>A0A812MT90_SYMPI</name>
<sequence>ALPLMKWDDKCDILKTLDKNAAAEERAPTGWAGSEDEGADAGAELGVPLFWQECKNEDLFEAWISNYGITEVVDLSPGSGRLACTCLRLGLKYMGLCLNGTHVSWMSNIVDRKALSLAATEGHALWNESLAELIKAHFKDVVGDGEDEHAGNAGDHEEQEEDDDLDDGAMPLEDDS</sequence>
<dbReference type="OrthoDB" id="10647526at2759"/>
<organism evidence="2 3">
    <name type="scientific">Symbiodinium pilosum</name>
    <name type="common">Dinoflagellate</name>
    <dbReference type="NCBI Taxonomy" id="2952"/>
    <lineage>
        <taxon>Eukaryota</taxon>
        <taxon>Sar</taxon>
        <taxon>Alveolata</taxon>
        <taxon>Dinophyceae</taxon>
        <taxon>Suessiales</taxon>
        <taxon>Symbiodiniaceae</taxon>
        <taxon>Symbiodinium</taxon>
    </lineage>
</organism>
<gene>
    <name evidence="2" type="primary">PKHD1L1</name>
    <name evidence="2" type="ORF">SPIL2461_LOCUS5725</name>
</gene>
<comment type="caution">
    <text evidence="2">The sequence shown here is derived from an EMBL/GenBank/DDBJ whole genome shotgun (WGS) entry which is preliminary data.</text>
</comment>
<feature type="non-terminal residue" evidence="2">
    <location>
        <position position="1"/>
    </location>
</feature>
<evidence type="ECO:0000313" key="3">
    <source>
        <dbReference type="Proteomes" id="UP000649617"/>
    </source>
</evidence>
<dbReference type="Proteomes" id="UP000649617">
    <property type="component" value="Unassembled WGS sequence"/>
</dbReference>
<evidence type="ECO:0000256" key="1">
    <source>
        <dbReference type="SAM" id="MobiDB-lite"/>
    </source>
</evidence>
<feature type="region of interest" description="Disordered" evidence="1">
    <location>
        <begin position="144"/>
        <end position="176"/>
    </location>
</feature>
<feature type="compositionally biased region" description="Basic and acidic residues" evidence="1">
    <location>
        <begin position="144"/>
        <end position="156"/>
    </location>
</feature>
<feature type="compositionally biased region" description="Acidic residues" evidence="1">
    <location>
        <begin position="157"/>
        <end position="176"/>
    </location>
</feature>
<evidence type="ECO:0000313" key="2">
    <source>
        <dbReference type="EMBL" id="CAE7265677.1"/>
    </source>
</evidence>
<keyword evidence="3" id="KW-1185">Reference proteome</keyword>
<reference evidence="2" key="1">
    <citation type="submission" date="2021-02" db="EMBL/GenBank/DDBJ databases">
        <authorList>
            <person name="Dougan E. K."/>
            <person name="Rhodes N."/>
            <person name="Thang M."/>
            <person name="Chan C."/>
        </authorList>
    </citation>
    <scope>NUCLEOTIDE SEQUENCE</scope>
</reference>
<proteinExistence type="predicted"/>
<dbReference type="AlphaFoldDB" id="A0A812MT90"/>
<dbReference type="EMBL" id="CAJNIZ010008253">
    <property type="protein sequence ID" value="CAE7265677.1"/>
    <property type="molecule type" value="Genomic_DNA"/>
</dbReference>
<accession>A0A812MT90</accession>